<dbReference type="EMBL" id="CADCTV010000712">
    <property type="protein sequence ID" value="CAA9355539.1"/>
    <property type="molecule type" value="Genomic_DNA"/>
</dbReference>
<proteinExistence type="predicted"/>
<feature type="compositionally biased region" description="Basic and acidic residues" evidence="1">
    <location>
        <begin position="1"/>
        <end position="15"/>
    </location>
</feature>
<gene>
    <name evidence="2" type="ORF">AVDCRST_MAG89-3407</name>
</gene>
<reference evidence="2" key="1">
    <citation type="submission" date="2020-02" db="EMBL/GenBank/DDBJ databases">
        <authorList>
            <person name="Meier V. D."/>
        </authorList>
    </citation>
    <scope>NUCLEOTIDE SEQUENCE</scope>
    <source>
        <strain evidence="2">AVDCRST_MAG89</strain>
    </source>
</reference>
<feature type="non-terminal residue" evidence="2">
    <location>
        <position position="184"/>
    </location>
</feature>
<accession>A0A6J4MBE7</accession>
<feature type="non-terminal residue" evidence="2">
    <location>
        <position position="1"/>
    </location>
</feature>
<feature type="compositionally biased region" description="Gly residues" evidence="1">
    <location>
        <begin position="92"/>
        <end position="103"/>
    </location>
</feature>
<feature type="region of interest" description="Disordered" evidence="1">
    <location>
        <begin position="1"/>
        <end position="184"/>
    </location>
</feature>
<sequence>AREARTFDDRRRPADRLQPSMRPPVHHGAATRRSDRPRAGGGSRTAGRGARAVPPDPGAGFGRSRRGRGALSPGAGGGGQRRRPRAARAGRGDPGVGRGGGRGRVPRPSPARGHRVRPRHSGHPHARAGTRAGRRGVGVRDQCLPGPLSRTGRQLRGRGADGAQPHAGGLAHHRHPLVQPHPPL</sequence>
<dbReference type="AlphaFoldDB" id="A0A6J4MBE7"/>
<evidence type="ECO:0000256" key="1">
    <source>
        <dbReference type="SAM" id="MobiDB-lite"/>
    </source>
</evidence>
<feature type="compositionally biased region" description="Basic residues" evidence="1">
    <location>
        <begin position="112"/>
        <end position="134"/>
    </location>
</feature>
<name>A0A6J4MBE7_9BACT</name>
<evidence type="ECO:0000313" key="2">
    <source>
        <dbReference type="EMBL" id="CAA9355539.1"/>
    </source>
</evidence>
<organism evidence="2">
    <name type="scientific">uncultured Gemmatimonadota bacterium</name>
    <dbReference type="NCBI Taxonomy" id="203437"/>
    <lineage>
        <taxon>Bacteria</taxon>
        <taxon>Pseudomonadati</taxon>
        <taxon>Gemmatimonadota</taxon>
        <taxon>environmental samples</taxon>
    </lineage>
</organism>
<protein>
    <submittedName>
        <fullName evidence="2">Uncharacterized protein</fullName>
    </submittedName>
</protein>